<sequence>MKILNLVLYSDNDENYVQMYEALSGYYKGFSDVTTYFYKYNENISGNIEITGDIINIKGRESYMPGILNKTIDAFMLFKNNGEYEKYDYIIRSNISSIVNFSLLSELLELNPVEYYGSTNIGYITLDNTNIPFASGTNIIMSKKGYMTLVNNINLLNRAYIDDISIAVFFHKLNIKITKAGKAGENGFVFVPMINNNLEYEKLVNDKYLVYRNRSENNRHFDVINMKNIIKYLASHL</sequence>
<proteinExistence type="predicted"/>
<organism evidence="1">
    <name type="scientific">viral metagenome</name>
    <dbReference type="NCBI Taxonomy" id="1070528"/>
    <lineage>
        <taxon>unclassified sequences</taxon>
        <taxon>metagenomes</taxon>
        <taxon>organismal metagenomes</taxon>
    </lineage>
</organism>
<accession>A0A6C0LDJ3</accession>
<dbReference type="AlphaFoldDB" id="A0A6C0LDJ3"/>
<protein>
    <submittedName>
        <fullName evidence="1">Uncharacterized protein</fullName>
    </submittedName>
</protein>
<name>A0A6C0LDJ3_9ZZZZ</name>
<evidence type="ECO:0000313" key="1">
    <source>
        <dbReference type="EMBL" id="QHU27704.1"/>
    </source>
</evidence>
<reference evidence="1" key="1">
    <citation type="journal article" date="2020" name="Nature">
        <title>Giant virus diversity and host interactions through global metagenomics.</title>
        <authorList>
            <person name="Schulz F."/>
            <person name="Roux S."/>
            <person name="Paez-Espino D."/>
            <person name="Jungbluth S."/>
            <person name="Walsh D.A."/>
            <person name="Denef V.J."/>
            <person name="McMahon K.D."/>
            <person name="Konstantinidis K.T."/>
            <person name="Eloe-Fadrosh E.A."/>
            <person name="Kyrpides N.C."/>
            <person name="Woyke T."/>
        </authorList>
    </citation>
    <scope>NUCLEOTIDE SEQUENCE</scope>
    <source>
        <strain evidence="1">GVMAG-M-3300027769-26</strain>
    </source>
</reference>
<dbReference type="EMBL" id="MN740460">
    <property type="protein sequence ID" value="QHU27704.1"/>
    <property type="molecule type" value="Genomic_DNA"/>
</dbReference>